<protein>
    <submittedName>
        <fullName evidence="1">Uncharacterized protein</fullName>
    </submittedName>
</protein>
<dbReference type="EMBL" id="AACS02000008">
    <property type="protein sequence ID" value="EAU86148.1"/>
    <property type="molecule type" value="Genomic_DNA"/>
</dbReference>
<dbReference type="InParanoid" id="A8NQY5"/>
<dbReference type="InterPro" id="IPR032675">
    <property type="entry name" value="LRR_dom_sf"/>
</dbReference>
<evidence type="ECO:0000313" key="1">
    <source>
        <dbReference type="EMBL" id="EAU86148.1"/>
    </source>
</evidence>
<organism evidence="1 2">
    <name type="scientific">Coprinopsis cinerea (strain Okayama-7 / 130 / ATCC MYA-4618 / FGSC 9003)</name>
    <name type="common">Inky cap fungus</name>
    <name type="synonym">Hormographiella aspergillata</name>
    <dbReference type="NCBI Taxonomy" id="240176"/>
    <lineage>
        <taxon>Eukaryota</taxon>
        <taxon>Fungi</taxon>
        <taxon>Dikarya</taxon>
        <taxon>Basidiomycota</taxon>
        <taxon>Agaricomycotina</taxon>
        <taxon>Agaricomycetes</taxon>
        <taxon>Agaricomycetidae</taxon>
        <taxon>Agaricales</taxon>
        <taxon>Agaricineae</taxon>
        <taxon>Psathyrellaceae</taxon>
        <taxon>Coprinopsis</taxon>
    </lineage>
</organism>
<proteinExistence type="predicted"/>
<gene>
    <name evidence="1" type="ORF">CC1G_03359</name>
</gene>
<dbReference type="STRING" id="240176.A8NQY5"/>
<evidence type="ECO:0000313" key="2">
    <source>
        <dbReference type="Proteomes" id="UP000001861"/>
    </source>
</evidence>
<keyword evidence="2" id="KW-1185">Reference proteome</keyword>
<dbReference type="Gene3D" id="1.20.1280.50">
    <property type="match status" value="1"/>
</dbReference>
<dbReference type="SUPFAM" id="SSF81383">
    <property type="entry name" value="F-box domain"/>
    <property type="match status" value="1"/>
</dbReference>
<accession>A8NQY5</accession>
<dbReference type="Proteomes" id="UP000001861">
    <property type="component" value="Unassembled WGS sequence"/>
</dbReference>
<dbReference type="OMA" id="HRWKSIS"/>
<dbReference type="RefSeq" id="XP_001835577.1">
    <property type="nucleotide sequence ID" value="XM_001835525.1"/>
</dbReference>
<dbReference type="AlphaFoldDB" id="A8NQY5"/>
<dbReference type="InterPro" id="IPR036047">
    <property type="entry name" value="F-box-like_dom_sf"/>
</dbReference>
<dbReference type="GeneID" id="6012110"/>
<dbReference type="OrthoDB" id="3056769at2759"/>
<sequence length="388" mass="43713">MPIHLCNDGDIQGLMSLANKRPASEAANPAVSSSSNLCISTQVGLGPMNSSIHRLPAELILDIFDLACQTEWEDQLLANQVKLPSAPFVLGQVCRHWRHLTQTTPSLWTRLSLVLSGEKGQTPISFLHYYLSRSKNSLLSIHIQQDRTRMFNLFEHDAYQRAFTQVIDILAPHSERWKDVSLYVPGCHPCPSLQSIQGRLPNLESLSIRMSSVRLSLRLRPSELNMFNHAPRLQKVQYPDVSDRLRLHIDYSTLTSFTCDNIAFADAVEILRGSANLVHCTLAVLYYTQVNLDVPTITLPKLKTLTLREHCRFVQCPLLRVLVLPNLRVLNTDRRSSTDQPIKALLDRSGCTPVVHLMDRRGGSLIGRRRMQALVSNAILQPYSIGLE</sequence>
<name>A8NQY5_COPC7</name>
<dbReference type="VEuPathDB" id="FungiDB:CC1G_03359"/>
<dbReference type="Gene3D" id="3.80.10.10">
    <property type="entry name" value="Ribonuclease Inhibitor"/>
    <property type="match status" value="1"/>
</dbReference>
<dbReference type="KEGG" id="cci:CC1G_03359"/>
<reference evidence="1 2" key="1">
    <citation type="journal article" date="2010" name="Proc. Natl. Acad. Sci. U.S.A.">
        <title>Insights into evolution of multicellular fungi from the assembled chromosomes of the mushroom Coprinopsis cinerea (Coprinus cinereus).</title>
        <authorList>
            <person name="Stajich J.E."/>
            <person name="Wilke S.K."/>
            <person name="Ahren D."/>
            <person name="Au C.H."/>
            <person name="Birren B.W."/>
            <person name="Borodovsky M."/>
            <person name="Burns C."/>
            <person name="Canback B."/>
            <person name="Casselton L.A."/>
            <person name="Cheng C.K."/>
            <person name="Deng J."/>
            <person name="Dietrich F.S."/>
            <person name="Fargo D.C."/>
            <person name="Farman M.L."/>
            <person name="Gathman A.C."/>
            <person name="Goldberg J."/>
            <person name="Guigo R."/>
            <person name="Hoegger P.J."/>
            <person name="Hooker J.B."/>
            <person name="Huggins A."/>
            <person name="James T.Y."/>
            <person name="Kamada T."/>
            <person name="Kilaru S."/>
            <person name="Kodira C."/>
            <person name="Kues U."/>
            <person name="Kupfer D."/>
            <person name="Kwan H.S."/>
            <person name="Lomsadze A."/>
            <person name="Li W."/>
            <person name="Lilly W.W."/>
            <person name="Ma L.J."/>
            <person name="Mackey A.J."/>
            <person name="Manning G."/>
            <person name="Martin F."/>
            <person name="Muraguchi H."/>
            <person name="Natvig D.O."/>
            <person name="Palmerini H."/>
            <person name="Ramesh M.A."/>
            <person name="Rehmeyer C.J."/>
            <person name="Roe B.A."/>
            <person name="Shenoy N."/>
            <person name="Stanke M."/>
            <person name="Ter-Hovhannisyan V."/>
            <person name="Tunlid A."/>
            <person name="Velagapudi R."/>
            <person name="Vision T.J."/>
            <person name="Zeng Q."/>
            <person name="Zolan M.E."/>
            <person name="Pukkila P.J."/>
        </authorList>
    </citation>
    <scope>NUCLEOTIDE SEQUENCE [LARGE SCALE GENOMIC DNA]</scope>
    <source>
        <strain evidence="2">Okayama-7 / 130 / ATCC MYA-4618 / FGSC 9003</strain>
    </source>
</reference>
<comment type="caution">
    <text evidence="1">The sequence shown here is derived from an EMBL/GenBank/DDBJ whole genome shotgun (WGS) entry which is preliminary data.</text>
</comment>